<dbReference type="Pfam" id="PF00275">
    <property type="entry name" value="EPSP_synthase"/>
    <property type="match status" value="1"/>
</dbReference>
<comment type="similarity">
    <text evidence="10">Belongs to the EPSP synthase family. MurA subfamily.</text>
</comment>
<evidence type="ECO:0000256" key="12">
    <source>
        <dbReference type="ARBA" id="ARBA00039754"/>
    </source>
</evidence>
<evidence type="ECO:0000313" key="17">
    <source>
        <dbReference type="EMBL" id="KAK0599424.1"/>
    </source>
</evidence>
<evidence type="ECO:0000256" key="8">
    <source>
        <dbReference type="ARBA" id="ARBA00023306"/>
    </source>
</evidence>
<dbReference type="Gene3D" id="3.65.10.10">
    <property type="entry name" value="Enolpyruvate transferase domain"/>
    <property type="match status" value="2"/>
</dbReference>
<dbReference type="PANTHER" id="PTHR43783:SF1">
    <property type="entry name" value="UDP-N-ACETYLGLUCOSAMINE 1-CARBOXYVINYLTRANSFERASE"/>
    <property type="match status" value="1"/>
</dbReference>
<evidence type="ECO:0000313" key="18">
    <source>
        <dbReference type="Proteomes" id="UP001168877"/>
    </source>
</evidence>
<evidence type="ECO:0000256" key="3">
    <source>
        <dbReference type="ARBA" id="ARBA00022490"/>
    </source>
</evidence>
<evidence type="ECO:0000256" key="11">
    <source>
        <dbReference type="ARBA" id="ARBA00039108"/>
    </source>
</evidence>
<reference evidence="17" key="1">
    <citation type="journal article" date="2022" name="Plant J.">
        <title>Strategies of tolerance reflected in two North American maple genomes.</title>
        <authorList>
            <person name="McEvoy S.L."/>
            <person name="Sezen U.U."/>
            <person name="Trouern-Trend A."/>
            <person name="McMahon S.M."/>
            <person name="Schaberg P.G."/>
            <person name="Yang J."/>
            <person name="Wegrzyn J.L."/>
            <person name="Swenson N.G."/>
        </authorList>
    </citation>
    <scope>NUCLEOTIDE SEQUENCE</scope>
    <source>
        <strain evidence="17">NS2018</strain>
    </source>
</reference>
<dbReference type="InterPro" id="IPR036968">
    <property type="entry name" value="Enolpyruvate_Tfrase_sf"/>
</dbReference>
<dbReference type="InterPro" id="IPR001986">
    <property type="entry name" value="Enolpyruvate_Tfrase_dom"/>
</dbReference>
<comment type="catalytic activity">
    <reaction evidence="15">
        <text>phosphoenolpyruvate + UDP-N-acetyl-alpha-D-glucosamine = UDP-N-acetyl-3-O-(1-carboxyvinyl)-alpha-D-glucosamine + phosphate</text>
        <dbReference type="Rhea" id="RHEA:18681"/>
        <dbReference type="ChEBI" id="CHEBI:43474"/>
        <dbReference type="ChEBI" id="CHEBI:57705"/>
        <dbReference type="ChEBI" id="CHEBI:58702"/>
        <dbReference type="ChEBI" id="CHEBI:68483"/>
        <dbReference type="EC" id="2.5.1.7"/>
    </reaction>
</comment>
<name>A0AA39VUH7_ACESA</name>
<keyword evidence="4" id="KW-0132">Cell division</keyword>
<accession>A0AA39VUH7</accession>
<evidence type="ECO:0000256" key="4">
    <source>
        <dbReference type="ARBA" id="ARBA00022618"/>
    </source>
</evidence>
<proteinExistence type="inferred from homology"/>
<comment type="caution">
    <text evidence="17">The sequence shown here is derived from an EMBL/GenBank/DDBJ whole genome shotgun (WGS) entry which is preliminary data.</text>
</comment>
<dbReference type="InterPro" id="IPR013792">
    <property type="entry name" value="RNA3'P_cycl/enolpyr_Trfase_a/b"/>
</dbReference>
<dbReference type="GO" id="GO:0051301">
    <property type="term" value="P:cell division"/>
    <property type="evidence" value="ECO:0007669"/>
    <property type="project" value="UniProtKB-KW"/>
</dbReference>
<evidence type="ECO:0000256" key="9">
    <source>
        <dbReference type="ARBA" id="ARBA00023316"/>
    </source>
</evidence>
<dbReference type="EC" id="2.5.1.7" evidence="11"/>
<evidence type="ECO:0000256" key="6">
    <source>
        <dbReference type="ARBA" id="ARBA00022960"/>
    </source>
</evidence>
<keyword evidence="5" id="KW-0808">Transferase</keyword>
<keyword evidence="7" id="KW-0573">Peptidoglycan synthesis</keyword>
<dbReference type="PANTHER" id="PTHR43783">
    <property type="entry name" value="UDP-N-ACETYLGLUCOSAMINE 1-CARBOXYVINYLTRANSFERASE"/>
    <property type="match status" value="1"/>
</dbReference>
<evidence type="ECO:0000259" key="16">
    <source>
        <dbReference type="Pfam" id="PF00275"/>
    </source>
</evidence>
<dbReference type="GO" id="GO:0005737">
    <property type="term" value="C:cytoplasm"/>
    <property type="evidence" value="ECO:0007669"/>
    <property type="project" value="UniProtKB-SubCell"/>
</dbReference>
<keyword evidence="3" id="KW-0963">Cytoplasm</keyword>
<evidence type="ECO:0000256" key="7">
    <source>
        <dbReference type="ARBA" id="ARBA00022984"/>
    </source>
</evidence>
<dbReference type="SUPFAM" id="SSF55205">
    <property type="entry name" value="EPT/RTPC-like"/>
    <property type="match status" value="1"/>
</dbReference>
<evidence type="ECO:0000256" key="10">
    <source>
        <dbReference type="ARBA" id="ARBA00038367"/>
    </source>
</evidence>
<evidence type="ECO:0000256" key="15">
    <source>
        <dbReference type="ARBA" id="ARBA00047527"/>
    </source>
</evidence>
<sequence length="102" mass="10814">MLKLYTVSVSLPLPQTHKIKTPKPHTLTITGPTTLSGHLPISGSKNSSLPLLAATLLCSNSSLLHSVPTNLTDTNAMLSILRSLGAKVEVDIGNKSWSMLIV</sequence>
<feature type="domain" description="Enolpyruvate transferase" evidence="16">
    <location>
        <begin position="30"/>
        <end position="91"/>
    </location>
</feature>
<dbReference type="AlphaFoldDB" id="A0AA39VUH7"/>
<comment type="subcellular location">
    <subcellularLocation>
        <location evidence="1">Cytoplasm</location>
    </subcellularLocation>
</comment>
<reference evidence="17" key="2">
    <citation type="submission" date="2023-06" db="EMBL/GenBank/DDBJ databases">
        <authorList>
            <person name="Swenson N.G."/>
            <person name="Wegrzyn J.L."/>
            <person name="Mcevoy S.L."/>
        </authorList>
    </citation>
    <scope>NUCLEOTIDE SEQUENCE</scope>
    <source>
        <strain evidence="17">NS2018</strain>
        <tissue evidence="17">Leaf</tissue>
    </source>
</reference>
<keyword evidence="18" id="KW-1185">Reference proteome</keyword>
<keyword evidence="9" id="KW-0961">Cell wall biogenesis/degradation</keyword>
<gene>
    <name evidence="17" type="ORF">LWI29_005161</name>
</gene>
<dbReference type="GO" id="GO:0008760">
    <property type="term" value="F:UDP-N-acetylglucosamine 1-carboxyvinyltransferase activity"/>
    <property type="evidence" value="ECO:0007669"/>
    <property type="project" value="UniProtKB-EC"/>
</dbReference>
<comment type="pathway">
    <text evidence="2">Cell wall biogenesis; peptidoglycan biosynthesis.</text>
</comment>
<keyword evidence="8" id="KW-0131">Cell cycle</keyword>
<evidence type="ECO:0000256" key="1">
    <source>
        <dbReference type="ARBA" id="ARBA00004496"/>
    </source>
</evidence>
<organism evidence="17 18">
    <name type="scientific">Acer saccharum</name>
    <name type="common">Sugar maple</name>
    <dbReference type="NCBI Taxonomy" id="4024"/>
    <lineage>
        <taxon>Eukaryota</taxon>
        <taxon>Viridiplantae</taxon>
        <taxon>Streptophyta</taxon>
        <taxon>Embryophyta</taxon>
        <taxon>Tracheophyta</taxon>
        <taxon>Spermatophyta</taxon>
        <taxon>Magnoliopsida</taxon>
        <taxon>eudicotyledons</taxon>
        <taxon>Gunneridae</taxon>
        <taxon>Pentapetalae</taxon>
        <taxon>rosids</taxon>
        <taxon>malvids</taxon>
        <taxon>Sapindales</taxon>
        <taxon>Sapindaceae</taxon>
        <taxon>Hippocastanoideae</taxon>
        <taxon>Acereae</taxon>
        <taxon>Acer</taxon>
    </lineage>
</organism>
<dbReference type="GO" id="GO:0071555">
    <property type="term" value="P:cell wall organization"/>
    <property type="evidence" value="ECO:0007669"/>
    <property type="project" value="UniProtKB-KW"/>
</dbReference>
<dbReference type="GO" id="GO:0008360">
    <property type="term" value="P:regulation of cell shape"/>
    <property type="evidence" value="ECO:0007669"/>
    <property type="project" value="UniProtKB-KW"/>
</dbReference>
<evidence type="ECO:0000256" key="13">
    <source>
        <dbReference type="ARBA" id="ARBA00042443"/>
    </source>
</evidence>
<dbReference type="EMBL" id="JAUESC010000003">
    <property type="protein sequence ID" value="KAK0599424.1"/>
    <property type="molecule type" value="Genomic_DNA"/>
</dbReference>
<dbReference type="InterPro" id="IPR050068">
    <property type="entry name" value="MurA_subfamily"/>
</dbReference>
<protein>
    <recommendedName>
        <fullName evidence="12">UDP-N-acetylglucosamine 1-carboxyvinyltransferase</fullName>
        <ecNumber evidence="11">2.5.1.7</ecNumber>
    </recommendedName>
    <alternativeName>
        <fullName evidence="13">Enoylpyruvate transferase</fullName>
    </alternativeName>
    <alternativeName>
        <fullName evidence="14">UDP-N-acetylglucosamine enolpyruvyl transferase</fullName>
    </alternativeName>
</protein>
<evidence type="ECO:0000256" key="14">
    <source>
        <dbReference type="ARBA" id="ARBA00042842"/>
    </source>
</evidence>
<evidence type="ECO:0000256" key="2">
    <source>
        <dbReference type="ARBA" id="ARBA00004752"/>
    </source>
</evidence>
<keyword evidence="6" id="KW-0133">Cell shape</keyword>
<evidence type="ECO:0000256" key="5">
    <source>
        <dbReference type="ARBA" id="ARBA00022679"/>
    </source>
</evidence>
<dbReference type="Proteomes" id="UP001168877">
    <property type="component" value="Unassembled WGS sequence"/>
</dbReference>